<dbReference type="SUPFAM" id="SSF52540">
    <property type="entry name" value="P-loop containing nucleoside triphosphate hydrolases"/>
    <property type="match status" value="1"/>
</dbReference>
<protein>
    <submittedName>
        <fullName evidence="3">DUF3482 domain-containing protein</fullName>
    </submittedName>
</protein>
<dbReference type="GO" id="GO:0005829">
    <property type="term" value="C:cytosol"/>
    <property type="evidence" value="ECO:0007669"/>
    <property type="project" value="TreeGrafter"/>
</dbReference>
<name>A0A558BII8_9GAMM</name>
<feature type="domain" description="G" evidence="2">
    <location>
        <begin position="7"/>
        <end position="75"/>
    </location>
</feature>
<evidence type="ECO:0000259" key="2">
    <source>
        <dbReference type="Pfam" id="PF01926"/>
    </source>
</evidence>
<dbReference type="InterPro" id="IPR027417">
    <property type="entry name" value="P-loop_NTPase"/>
</dbReference>
<dbReference type="InterPro" id="IPR006073">
    <property type="entry name" value="GTP-bd"/>
</dbReference>
<dbReference type="Gene3D" id="3.40.50.300">
    <property type="entry name" value="P-loop containing nucleotide triphosphate hydrolases"/>
    <property type="match status" value="1"/>
</dbReference>
<dbReference type="Pfam" id="PF01926">
    <property type="entry name" value="MMR_HSR1"/>
    <property type="match status" value="1"/>
</dbReference>
<evidence type="ECO:0000313" key="4">
    <source>
        <dbReference type="Proteomes" id="UP000319142"/>
    </source>
</evidence>
<organism evidence="3 4">
    <name type="scientific">Marinobacter vinifirmus</name>
    <dbReference type="NCBI Taxonomy" id="355591"/>
    <lineage>
        <taxon>Bacteria</taxon>
        <taxon>Pseudomonadati</taxon>
        <taxon>Pseudomonadota</taxon>
        <taxon>Gammaproteobacteria</taxon>
        <taxon>Pseudomonadales</taxon>
        <taxon>Marinobacteraceae</taxon>
        <taxon>Marinobacter</taxon>
    </lineage>
</organism>
<comment type="caution">
    <text evidence="3">The sequence shown here is derived from an EMBL/GenBank/DDBJ whole genome shotgun (WGS) entry which is preliminary data.</text>
</comment>
<dbReference type="GO" id="GO:0005525">
    <property type="term" value="F:GTP binding"/>
    <property type="evidence" value="ECO:0007669"/>
    <property type="project" value="InterPro"/>
</dbReference>
<proteinExistence type="predicted"/>
<accession>A0A558BII8</accession>
<evidence type="ECO:0000256" key="1">
    <source>
        <dbReference type="SAM" id="Coils"/>
    </source>
</evidence>
<dbReference type="Pfam" id="PF11981">
    <property type="entry name" value="DUF3482"/>
    <property type="match status" value="1"/>
</dbReference>
<feature type="coiled-coil region" evidence="1">
    <location>
        <begin position="202"/>
        <end position="237"/>
    </location>
</feature>
<dbReference type="GO" id="GO:0030488">
    <property type="term" value="P:tRNA methylation"/>
    <property type="evidence" value="ECO:0007669"/>
    <property type="project" value="TreeGrafter"/>
</dbReference>
<dbReference type="Proteomes" id="UP000319142">
    <property type="component" value="Unassembled WGS sequence"/>
</dbReference>
<dbReference type="GO" id="GO:0002098">
    <property type="term" value="P:tRNA wobble uridine modification"/>
    <property type="evidence" value="ECO:0007669"/>
    <property type="project" value="TreeGrafter"/>
</dbReference>
<gene>
    <name evidence="3" type="ORF">FHK81_00355</name>
</gene>
<dbReference type="AlphaFoldDB" id="A0A558BII8"/>
<dbReference type="RefSeq" id="WP_058342471.1">
    <property type="nucleotide sequence ID" value="NZ_VMRX01000001.1"/>
</dbReference>
<sequence length="476" mass="53361">MNQKPVFAVVGHPNKGKSSVVATLSQNDAIAIALEPGTTRAGQAYPLTVDGQELYTLVDTPGFQRPRRVLQWLEAHSLSASDHPETVRAFVLQHRGDDRFVDECELLAPITEGAGIIYVVDGSVPYSAEHEAEMTILRWTGRPSLALINSIGDDDYSDTWQSALGQFFQVVRKFDAVRAPFEQHLSLLRAFGQLEPDWEQPLEQATHLLSEQRRQRRQQAAQLIARALEDLMSWQEKRTLTLDQIAGTSDATLAETLRERWYQRQRKREQTLRVSIEHLYQHQRIQRQEAELEWASQHDLFSEDTRQHWAVSKKYLAGAGFGAGAVGGAGLDALTLGSSLGAGALIGGVLGAAGSYFYGDRLVLPALNIGPIKDGLKTASFGPVQDSQFGYVVLGRAVDHWWHISHRNHAGRDLLELEPADHHWLEQLGKASRREIQKAFDRCRKQRSLSHSQRQDLASAIEQAMAVYDDWRLNRA</sequence>
<dbReference type="PANTHER" id="PTHR42714:SF7">
    <property type="entry name" value="G DOMAIN-CONTAINING PROTEIN"/>
    <property type="match status" value="1"/>
</dbReference>
<evidence type="ECO:0000313" key="3">
    <source>
        <dbReference type="EMBL" id="TVT36328.1"/>
    </source>
</evidence>
<dbReference type="PANTHER" id="PTHR42714">
    <property type="entry name" value="TRNA MODIFICATION GTPASE GTPBP3"/>
    <property type="match status" value="1"/>
</dbReference>
<keyword evidence="1" id="KW-0175">Coiled coil</keyword>
<reference evidence="3 4" key="1">
    <citation type="submission" date="2019-07" db="EMBL/GenBank/DDBJ databases">
        <title>The pathways for chlorine oxyanion respiration interact through the shared metabolite chlorate.</title>
        <authorList>
            <person name="Barnum T.P."/>
            <person name="Cheng Y."/>
            <person name="Hill K.A."/>
            <person name="Lucas L.N."/>
            <person name="Carlson H.K."/>
            <person name="Coates J.D."/>
        </authorList>
    </citation>
    <scope>NUCLEOTIDE SEQUENCE [LARGE SCALE GENOMIC DNA]</scope>
    <source>
        <strain evidence="3">UCB</strain>
    </source>
</reference>
<dbReference type="InterPro" id="IPR021871">
    <property type="entry name" value="DUF3482"/>
</dbReference>
<dbReference type="EMBL" id="VMRX01000001">
    <property type="protein sequence ID" value="TVT36328.1"/>
    <property type="molecule type" value="Genomic_DNA"/>
</dbReference>